<reference evidence="2 3" key="1">
    <citation type="journal article" date="2019" name="Nat. Ecol. Evol.">
        <title>Megaphylogeny resolves global patterns of mushroom evolution.</title>
        <authorList>
            <person name="Varga T."/>
            <person name="Krizsan K."/>
            <person name="Foldi C."/>
            <person name="Dima B."/>
            <person name="Sanchez-Garcia M."/>
            <person name="Sanchez-Ramirez S."/>
            <person name="Szollosi G.J."/>
            <person name="Szarkandi J.G."/>
            <person name="Papp V."/>
            <person name="Albert L."/>
            <person name="Andreopoulos W."/>
            <person name="Angelini C."/>
            <person name="Antonin V."/>
            <person name="Barry K.W."/>
            <person name="Bougher N.L."/>
            <person name="Buchanan P."/>
            <person name="Buyck B."/>
            <person name="Bense V."/>
            <person name="Catcheside P."/>
            <person name="Chovatia M."/>
            <person name="Cooper J."/>
            <person name="Damon W."/>
            <person name="Desjardin D."/>
            <person name="Finy P."/>
            <person name="Geml J."/>
            <person name="Haridas S."/>
            <person name="Hughes K."/>
            <person name="Justo A."/>
            <person name="Karasinski D."/>
            <person name="Kautmanova I."/>
            <person name="Kiss B."/>
            <person name="Kocsube S."/>
            <person name="Kotiranta H."/>
            <person name="LaButti K.M."/>
            <person name="Lechner B.E."/>
            <person name="Liimatainen K."/>
            <person name="Lipzen A."/>
            <person name="Lukacs Z."/>
            <person name="Mihaltcheva S."/>
            <person name="Morgado L.N."/>
            <person name="Niskanen T."/>
            <person name="Noordeloos M.E."/>
            <person name="Ohm R.A."/>
            <person name="Ortiz-Santana B."/>
            <person name="Ovrebo C."/>
            <person name="Racz N."/>
            <person name="Riley R."/>
            <person name="Savchenko A."/>
            <person name="Shiryaev A."/>
            <person name="Soop K."/>
            <person name="Spirin V."/>
            <person name="Szebenyi C."/>
            <person name="Tomsovsky M."/>
            <person name="Tulloss R.E."/>
            <person name="Uehling J."/>
            <person name="Grigoriev I.V."/>
            <person name="Vagvolgyi C."/>
            <person name="Papp T."/>
            <person name="Martin F.M."/>
            <person name="Miettinen O."/>
            <person name="Hibbett D.S."/>
            <person name="Nagy L.G."/>
        </authorList>
    </citation>
    <scope>NUCLEOTIDE SEQUENCE [LARGE SCALE GENOMIC DNA]</scope>
    <source>
        <strain evidence="2 3">OMC1185</strain>
    </source>
</reference>
<sequence>MPTEAGGCGSVPLCTLLRSHTAHIASFVIYQGEAAETMNNNKLAMSRALGAAFLNHQVEQLEKTVTSGPGTNSNNWRDRKRSPNGQVDRSVTPTGRGKRAPVAGAGKAERPRTRDGERRDKDADVVVIDASVLIHCIGQFKRWCRDERQEIARSHLPIPLLCILTPAAALNTLDLLKKGTSPLAQRARAASRILEAQVGVNPRIRVQRDDAFVLWDAITFTEDEDKAAAASMGSPEWVRRTICCARWEVEHSKDTVGATDKAPADPKVILAVASSPPQPGAAPAPQTDSSPVPLPAPQKHEPRSAGSVVAHWAKKAGIKVMEVKPGTEEEEGPRKRNTTAPAHHHSGPPASRGGRGRRNSHERGQGGGGGLVERPAAVMAMMEKVGQPGKGIRVLTRGEKLEPDTP</sequence>
<gene>
    <name evidence="2" type="ORF">OE88DRAFT_1725752</name>
</gene>
<evidence type="ECO:0008006" key="4">
    <source>
        <dbReference type="Google" id="ProtNLM"/>
    </source>
</evidence>
<protein>
    <recommendedName>
        <fullName evidence="4">PIN domain-containing protein</fullName>
    </recommendedName>
</protein>
<dbReference type="EMBL" id="ML213511">
    <property type="protein sequence ID" value="TFK51364.1"/>
    <property type="molecule type" value="Genomic_DNA"/>
</dbReference>
<dbReference type="Proteomes" id="UP000305948">
    <property type="component" value="Unassembled WGS sequence"/>
</dbReference>
<dbReference type="OrthoDB" id="69928at2759"/>
<proteinExistence type="predicted"/>
<feature type="compositionally biased region" description="Polar residues" evidence="1">
    <location>
        <begin position="63"/>
        <end position="75"/>
    </location>
</feature>
<feature type="compositionally biased region" description="Polar residues" evidence="1">
    <location>
        <begin position="83"/>
        <end position="93"/>
    </location>
</feature>
<organism evidence="2 3">
    <name type="scientific">Heliocybe sulcata</name>
    <dbReference type="NCBI Taxonomy" id="5364"/>
    <lineage>
        <taxon>Eukaryota</taxon>
        <taxon>Fungi</taxon>
        <taxon>Dikarya</taxon>
        <taxon>Basidiomycota</taxon>
        <taxon>Agaricomycotina</taxon>
        <taxon>Agaricomycetes</taxon>
        <taxon>Gloeophyllales</taxon>
        <taxon>Gloeophyllaceae</taxon>
        <taxon>Heliocybe</taxon>
    </lineage>
</organism>
<feature type="compositionally biased region" description="Basic and acidic residues" evidence="1">
    <location>
        <begin position="107"/>
        <end position="120"/>
    </location>
</feature>
<accession>A0A5C3N164</accession>
<name>A0A5C3N164_9AGAM</name>
<dbReference type="Gene3D" id="3.40.50.1010">
    <property type="entry name" value="5'-nuclease"/>
    <property type="match status" value="1"/>
</dbReference>
<evidence type="ECO:0000313" key="2">
    <source>
        <dbReference type="EMBL" id="TFK51364.1"/>
    </source>
</evidence>
<feature type="region of interest" description="Disordered" evidence="1">
    <location>
        <begin position="273"/>
        <end position="406"/>
    </location>
</feature>
<keyword evidence="3" id="KW-1185">Reference proteome</keyword>
<evidence type="ECO:0000256" key="1">
    <source>
        <dbReference type="SAM" id="MobiDB-lite"/>
    </source>
</evidence>
<dbReference type="STRING" id="5364.A0A5C3N164"/>
<feature type="region of interest" description="Disordered" evidence="1">
    <location>
        <begin position="63"/>
        <end position="120"/>
    </location>
</feature>
<evidence type="ECO:0000313" key="3">
    <source>
        <dbReference type="Proteomes" id="UP000305948"/>
    </source>
</evidence>
<dbReference type="AlphaFoldDB" id="A0A5C3N164"/>
<feature type="compositionally biased region" description="Basic and acidic residues" evidence="1">
    <location>
        <begin position="396"/>
        <end position="406"/>
    </location>
</feature>